<keyword evidence="1" id="KW-0677">Repeat</keyword>
<evidence type="ECO:0000313" key="5">
    <source>
        <dbReference type="Proteomes" id="UP000198461"/>
    </source>
</evidence>
<keyword evidence="5" id="KW-1185">Reference proteome</keyword>
<feature type="compositionally biased region" description="Polar residues" evidence="3">
    <location>
        <begin position="264"/>
        <end position="280"/>
    </location>
</feature>
<dbReference type="InterPro" id="IPR020990">
    <property type="entry name" value="CSOS2/2B"/>
</dbReference>
<dbReference type="Proteomes" id="UP000198461">
    <property type="component" value="Unassembled WGS sequence"/>
</dbReference>
<organism evidence="4 5">
    <name type="scientific">Sulfurivirga caldicuralii</name>
    <dbReference type="NCBI Taxonomy" id="364032"/>
    <lineage>
        <taxon>Bacteria</taxon>
        <taxon>Pseudomonadati</taxon>
        <taxon>Pseudomonadota</taxon>
        <taxon>Gammaproteobacteria</taxon>
        <taxon>Thiotrichales</taxon>
        <taxon>Piscirickettsiaceae</taxon>
        <taxon>Sulfurivirga</taxon>
    </lineage>
</organism>
<comment type="similarity">
    <text evidence="2">Belongs to the CsoS2 family.</text>
</comment>
<feature type="region of interest" description="Disordered" evidence="3">
    <location>
        <begin position="1"/>
        <end position="60"/>
    </location>
</feature>
<gene>
    <name evidence="4" type="ORF">SAMN05443662_0210</name>
</gene>
<sequence length="574" mass="59775">MKRMEQLKRGASAARPAEHPRMRARSKPEAQETLKPKCADNPVSRSADKKKGVKVAPKVIPPGRQQSIAYRKALQKGLAGKQSLAGVSAGARVRMAEPEASTREVAKKVRQARCEKGKTCEPVRPQSHHALRLQQKGPQKVEVSRTASGQTVTGRMPGLDPDVTGVEAGACRVVTGTEYLGSEQVAQVCNTQPVPGPEKVTTSRTFKGMTISGTAPIDVQRVTGAEVGVCRSITGTEYLPLDTLEQSCATAPQAAKITTDGMRSGTSSQTIARSSRTPQAPSVKKSVQKVVESKTAADVPVTGADVSRVQPVTGIEPGLCKRVTGTGYMGAEEVQAFCGTKPEPGKAPVEETHTLRERRVTGDRAGEAFGITGAEAGACKVVTGDQYMAAEQYKACGEPVAEETKRRLEEGVAKPITGYAPGITGLTGSEKGACKNVTGTPYEGIDEFSAACAVPTAAQPGQSDFPILMNQAAAAPAAAPAPAMERSAANVETATAPRSRRITGDGWDGNDRVTGTTGAWAASRNPSIRGGQMSAPASAINYRQEAEVPPSPITGAAGNSEEGPKVTLSGGARA</sequence>
<name>A0A1N6DJW2_9GAMM</name>
<dbReference type="RefSeq" id="WP_234947266.1">
    <property type="nucleotide sequence ID" value="NZ_FSRE01000001.1"/>
</dbReference>
<feature type="region of interest" description="Disordered" evidence="3">
    <location>
        <begin position="117"/>
        <end position="161"/>
    </location>
</feature>
<reference evidence="5" key="1">
    <citation type="submission" date="2016-11" db="EMBL/GenBank/DDBJ databases">
        <authorList>
            <person name="Varghese N."/>
            <person name="Submissions S."/>
        </authorList>
    </citation>
    <scope>NUCLEOTIDE SEQUENCE [LARGE SCALE GENOMIC DNA]</scope>
    <source>
        <strain evidence="5">DSM 17737</strain>
    </source>
</reference>
<feature type="region of interest" description="Disordered" evidence="3">
    <location>
        <begin position="490"/>
        <end position="574"/>
    </location>
</feature>
<evidence type="ECO:0000256" key="3">
    <source>
        <dbReference type="SAM" id="MobiDB-lite"/>
    </source>
</evidence>
<proteinExistence type="inferred from homology"/>
<dbReference type="GO" id="GO:0043886">
    <property type="term" value="F:structural constituent of carboxysome shell"/>
    <property type="evidence" value="ECO:0007669"/>
    <property type="project" value="InterPro"/>
</dbReference>
<dbReference type="Pfam" id="PF12288">
    <property type="entry name" value="CsoS2_M"/>
    <property type="match status" value="2"/>
</dbReference>
<evidence type="ECO:0000313" key="4">
    <source>
        <dbReference type="EMBL" id="SIN71119.1"/>
    </source>
</evidence>
<feature type="region of interest" description="Disordered" evidence="3">
    <location>
        <begin position="259"/>
        <end position="284"/>
    </location>
</feature>
<accession>A0A1N6DJW2</accession>
<dbReference type="EMBL" id="FSRE01000001">
    <property type="protein sequence ID" value="SIN71119.1"/>
    <property type="molecule type" value="Genomic_DNA"/>
</dbReference>
<feature type="compositionally biased region" description="Basic and acidic residues" evidence="3">
    <location>
        <begin position="16"/>
        <end position="38"/>
    </location>
</feature>
<evidence type="ECO:0000256" key="2">
    <source>
        <dbReference type="ARBA" id="ARBA00024044"/>
    </source>
</evidence>
<dbReference type="STRING" id="364032.SAMN05443662_0210"/>
<evidence type="ECO:0000256" key="1">
    <source>
        <dbReference type="ARBA" id="ARBA00022737"/>
    </source>
</evidence>
<dbReference type="AlphaFoldDB" id="A0A1N6DJW2"/>
<protein>
    <submittedName>
        <fullName evidence="4">Carboxysome shell peptide mid-region</fullName>
    </submittedName>
</protein>